<feature type="repeat" description="TPR" evidence="1">
    <location>
        <begin position="221"/>
        <end position="254"/>
    </location>
</feature>
<accession>A0ABT9WNY2</accession>
<evidence type="ECO:0000313" key="2">
    <source>
        <dbReference type="EMBL" id="MDQ0174920.1"/>
    </source>
</evidence>
<dbReference type="EMBL" id="JAUSTT010000003">
    <property type="protein sequence ID" value="MDQ0174920.1"/>
    <property type="molecule type" value="Genomic_DNA"/>
</dbReference>
<keyword evidence="1" id="KW-0802">TPR repeat</keyword>
<dbReference type="InterPro" id="IPR019734">
    <property type="entry name" value="TPR_rpt"/>
</dbReference>
<comment type="caution">
    <text evidence="2">The sequence shown here is derived from an EMBL/GenBank/DDBJ whole genome shotgun (WGS) entry which is preliminary data.</text>
</comment>
<reference evidence="2 3" key="1">
    <citation type="submission" date="2023-07" db="EMBL/GenBank/DDBJ databases">
        <title>Genomic Encyclopedia of Type Strains, Phase IV (KMG-IV): sequencing the most valuable type-strain genomes for metagenomic binning, comparative biology and taxonomic classification.</title>
        <authorList>
            <person name="Goeker M."/>
        </authorList>
    </citation>
    <scope>NUCLEOTIDE SEQUENCE [LARGE SCALE GENOMIC DNA]</scope>
    <source>
        <strain evidence="2 3">DSM 23837</strain>
    </source>
</reference>
<dbReference type="Gene3D" id="1.25.40.10">
    <property type="entry name" value="Tetratricopeptide repeat domain"/>
    <property type="match status" value="2"/>
</dbReference>
<gene>
    <name evidence="2" type="ORF">J2S08_000754</name>
</gene>
<dbReference type="Pfam" id="PF13424">
    <property type="entry name" value="TPR_12"/>
    <property type="match status" value="1"/>
</dbReference>
<proteinExistence type="predicted"/>
<evidence type="ECO:0000313" key="3">
    <source>
        <dbReference type="Proteomes" id="UP001223586"/>
    </source>
</evidence>
<keyword evidence="3" id="KW-1185">Reference proteome</keyword>
<dbReference type="RefSeq" id="WP_307226795.1">
    <property type="nucleotide sequence ID" value="NZ_JAUSTT010000003.1"/>
</dbReference>
<dbReference type="PROSITE" id="PS50005">
    <property type="entry name" value="TPR"/>
    <property type="match status" value="1"/>
</dbReference>
<dbReference type="SMART" id="SM00028">
    <property type="entry name" value="TPR"/>
    <property type="match status" value="5"/>
</dbReference>
<sequence length="377" mass="44960">MKQKIRSEIVTEKLNDWYSLIRKNNVTEAEFIKSEIEADLNDMEENQKVLLYYSLLDFRHQIMLSYLKPHSAEGINHSLTILEKKKEEIENSQLDDMIEYYFWFFKGMYEFKRKNFVEAITYYKIAEKKVAAVDDEVEKAEFYYKLAEIYYYINQHYLSMNYASLALETFKAHETLLEKKIFCEFIIAGNWVETFRYNDALNNLLNAVEDAKEIKNNHLKASAYFNLGNCYFYLKEFSKAFEQMKKALVIFEHENSSYVPKVLFNLMYVRLKQKKYEEANTFYVRGIDSAKSLNDEEYIARLHILKGVFLDTEADILVKNAFDYLESKKIYAAVEELALEAAQYLNQMERYKEANFYYEKSIQARKKIREGDVLDEN</sequence>
<dbReference type="SUPFAM" id="SSF48452">
    <property type="entry name" value="TPR-like"/>
    <property type="match status" value="2"/>
</dbReference>
<organism evidence="2 3">
    <name type="scientific">Bacillus chungangensis</name>
    <dbReference type="NCBI Taxonomy" id="587633"/>
    <lineage>
        <taxon>Bacteria</taxon>
        <taxon>Bacillati</taxon>
        <taxon>Bacillota</taxon>
        <taxon>Bacilli</taxon>
        <taxon>Bacillales</taxon>
        <taxon>Bacillaceae</taxon>
        <taxon>Bacillus</taxon>
    </lineage>
</organism>
<dbReference type="Proteomes" id="UP001223586">
    <property type="component" value="Unassembled WGS sequence"/>
</dbReference>
<dbReference type="InterPro" id="IPR011990">
    <property type="entry name" value="TPR-like_helical_dom_sf"/>
</dbReference>
<name>A0ABT9WNY2_9BACI</name>
<protein>
    <submittedName>
        <fullName evidence="2">Tetratricopeptide (TPR) repeat protein</fullName>
    </submittedName>
</protein>
<dbReference type="Pfam" id="PF18801">
    <property type="entry name" value="RapH_N"/>
    <property type="match status" value="1"/>
</dbReference>
<evidence type="ECO:0000256" key="1">
    <source>
        <dbReference type="PROSITE-ProRule" id="PRU00339"/>
    </source>
</evidence>